<gene>
    <name evidence="8" type="ordered locus">Tcur_4739</name>
</gene>
<feature type="transmembrane region" description="Helical" evidence="7">
    <location>
        <begin position="147"/>
        <end position="167"/>
    </location>
</feature>
<feature type="transmembrane region" description="Helical" evidence="7">
    <location>
        <begin position="179"/>
        <end position="199"/>
    </location>
</feature>
<dbReference type="GO" id="GO:0016682">
    <property type="term" value="F:oxidoreductase activity, acting on diphenols and related substances as donors, oxygen as acceptor"/>
    <property type="evidence" value="ECO:0007669"/>
    <property type="project" value="TreeGrafter"/>
</dbReference>
<dbReference type="PANTHER" id="PTHR43141:SF4">
    <property type="entry name" value="CYTOCHROME BD2 SUBUNIT II"/>
    <property type="match status" value="1"/>
</dbReference>
<feature type="transmembrane region" description="Helical" evidence="7">
    <location>
        <begin position="78"/>
        <end position="100"/>
    </location>
</feature>
<evidence type="ECO:0000256" key="5">
    <source>
        <dbReference type="ARBA" id="ARBA00022989"/>
    </source>
</evidence>
<evidence type="ECO:0000256" key="1">
    <source>
        <dbReference type="ARBA" id="ARBA00004651"/>
    </source>
</evidence>
<keyword evidence="6 7" id="KW-0472">Membrane</keyword>
<feature type="transmembrane region" description="Helical" evidence="7">
    <location>
        <begin position="112"/>
        <end position="135"/>
    </location>
</feature>
<evidence type="ECO:0000256" key="4">
    <source>
        <dbReference type="ARBA" id="ARBA00022692"/>
    </source>
</evidence>
<feature type="transmembrane region" description="Helical" evidence="7">
    <location>
        <begin position="42"/>
        <end position="72"/>
    </location>
</feature>
<name>D1A755_THECD</name>
<dbReference type="GO" id="GO:0070069">
    <property type="term" value="C:cytochrome complex"/>
    <property type="evidence" value="ECO:0007669"/>
    <property type="project" value="TreeGrafter"/>
</dbReference>
<feature type="transmembrane region" description="Helical" evidence="7">
    <location>
        <begin position="211"/>
        <end position="233"/>
    </location>
</feature>
<dbReference type="GO" id="GO:0005886">
    <property type="term" value="C:plasma membrane"/>
    <property type="evidence" value="ECO:0007669"/>
    <property type="project" value="UniProtKB-SubCell"/>
</dbReference>
<dbReference type="Proteomes" id="UP000001918">
    <property type="component" value="Chromosome"/>
</dbReference>
<dbReference type="STRING" id="471852.Tcur_4739"/>
<dbReference type="PANTHER" id="PTHR43141">
    <property type="entry name" value="CYTOCHROME BD2 SUBUNIT II"/>
    <property type="match status" value="1"/>
</dbReference>
<evidence type="ECO:0000256" key="3">
    <source>
        <dbReference type="ARBA" id="ARBA00022475"/>
    </source>
</evidence>
<proteinExistence type="inferred from homology"/>
<keyword evidence="5 7" id="KW-1133">Transmembrane helix</keyword>
<keyword evidence="3" id="KW-1003">Cell membrane</keyword>
<comment type="subcellular location">
    <subcellularLocation>
        <location evidence="1">Cell membrane</location>
        <topology evidence="1">Multi-pass membrane protein</topology>
    </subcellularLocation>
</comment>
<dbReference type="KEGG" id="tcu:Tcur_4739"/>
<accession>D1A755</accession>
<dbReference type="HOGENOM" id="CLU_095707_0_0_11"/>
<protein>
    <submittedName>
        <fullName evidence="8">Cytochrome bd ubiquinol oxidase subunit II</fullName>
    </submittedName>
</protein>
<evidence type="ECO:0000313" key="8">
    <source>
        <dbReference type="EMBL" id="ACZ00261.1"/>
    </source>
</evidence>
<dbReference type="Pfam" id="PF02322">
    <property type="entry name" value="Cyt_bd_oxida_II"/>
    <property type="match status" value="1"/>
</dbReference>
<evidence type="ECO:0000256" key="6">
    <source>
        <dbReference type="ARBA" id="ARBA00023136"/>
    </source>
</evidence>
<dbReference type="eggNOG" id="COG1294">
    <property type="taxonomic scope" value="Bacteria"/>
</dbReference>
<organism evidence="8 9">
    <name type="scientific">Thermomonospora curvata (strain ATCC 19995 / DSM 43183 / JCM 3096 / KCTC 9072 / NBRC 15933 / NCIMB 10081 / Henssen B9)</name>
    <dbReference type="NCBI Taxonomy" id="471852"/>
    <lineage>
        <taxon>Bacteria</taxon>
        <taxon>Bacillati</taxon>
        <taxon>Actinomycetota</taxon>
        <taxon>Actinomycetes</taxon>
        <taxon>Streptosporangiales</taxon>
        <taxon>Thermomonosporaceae</taxon>
        <taxon>Thermomonospora</taxon>
    </lineage>
</organism>
<dbReference type="EMBL" id="CP001738">
    <property type="protein sequence ID" value="ACZ00261.1"/>
    <property type="molecule type" value="Genomic_DNA"/>
</dbReference>
<comment type="similarity">
    <text evidence="2">Belongs to the cytochrome ubiquinol oxidase subunit 2 family.</text>
</comment>
<dbReference type="AlphaFoldDB" id="D1A755"/>
<evidence type="ECO:0000313" key="9">
    <source>
        <dbReference type="Proteomes" id="UP000001918"/>
    </source>
</evidence>
<evidence type="ECO:0000256" key="2">
    <source>
        <dbReference type="ARBA" id="ARBA00007543"/>
    </source>
</evidence>
<keyword evidence="9" id="KW-1185">Reference proteome</keyword>
<dbReference type="GO" id="GO:0019646">
    <property type="term" value="P:aerobic electron transport chain"/>
    <property type="evidence" value="ECO:0007669"/>
    <property type="project" value="TreeGrafter"/>
</dbReference>
<sequence>MELIWLGLLVALPAGYFALEGFDLGVGMLLPVLGRTRRDRDLMIAAIAPFVLANEVWLVAAAGVLIGAFPLLEGKVLFGLYPLVVVMLLAWVLRDAGLWFRRRLDGDAWRTLWDAVIAAASLTLSLCWGMALYAITTGFTAPLWHPLGLLLGVTLTLAFALHGRAFLGRRVPRFAPGGNPALSAVLVPAPVLAVLAAAAPQLRGGAASPATLQTLSLLVLPFVPLLVAAQVWVWRTFRRGAGPVPSFF</sequence>
<dbReference type="GO" id="GO:0009055">
    <property type="term" value="F:electron transfer activity"/>
    <property type="evidence" value="ECO:0007669"/>
    <property type="project" value="TreeGrafter"/>
</dbReference>
<dbReference type="InterPro" id="IPR003317">
    <property type="entry name" value="Cyt-d_oxidase_su2"/>
</dbReference>
<reference evidence="8 9" key="1">
    <citation type="journal article" date="2011" name="Stand. Genomic Sci.">
        <title>Complete genome sequence of Thermomonospora curvata type strain (B9).</title>
        <authorList>
            <person name="Chertkov O."/>
            <person name="Sikorski J."/>
            <person name="Nolan M."/>
            <person name="Lapidus A."/>
            <person name="Lucas S."/>
            <person name="Del Rio T.G."/>
            <person name="Tice H."/>
            <person name="Cheng J.F."/>
            <person name="Goodwin L."/>
            <person name="Pitluck S."/>
            <person name="Liolios K."/>
            <person name="Ivanova N."/>
            <person name="Mavromatis K."/>
            <person name="Mikhailova N."/>
            <person name="Ovchinnikova G."/>
            <person name="Pati A."/>
            <person name="Chen A."/>
            <person name="Palaniappan K."/>
            <person name="Djao O.D."/>
            <person name="Land M."/>
            <person name="Hauser L."/>
            <person name="Chang Y.J."/>
            <person name="Jeffries C.D."/>
            <person name="Brettin T."/>
            <person name="Han C."/>
            <person name="Detter J.C."/>
            <person name="Rohde M."/>
            <person name="Goker M."/>
            <person name="Woyke T."/>
            <person name="Bristow J."/>
            <person name="Eisen J.A."/>
            <person name="Markowitz V."/>
            <person name="Hugenholtz P."/>
            <person name="Klenk H.P."/>
            <person name="Kyrpides N.C."/>
        </authorList>
    </citation>
    <scope>NUCLEOTIDE SEQUENCE [LARGE SCALE GENOMIC DNA]</scope>
    <source>
        <strain evidence="9">ATCC 19995 / DSM 43183 / JCM 3096 / KCTC 9072 / NBRC 15933 / NCIMB 10081 / Henssen B9</strain>
    </source>
</reference>
<keyword evidence="4 7" id="KW-0812">Transmembrane</keyword>
<evidence type="ECO:0000256" key="7">
    <source>
        <dbReference type="SAM" id="Phobius"/>
    </source>
</evidence>
<dbReference type="OrthoDB" id="9776710at2"/>
<feature type="transmembrane region" description="Helical" evidence="7">
    <location>
        <begin position="6"/>
        <end position="30"/>
    </location>
</feature>
<dbReference type="RefSeq" id="WP_012855042.1">
    <property type="nucleotide sequence ID" value="NC_013510.1"/>
</dbReference>